<feature type="transmembrane region" description="Helical" evidence="1">
    <location>
        <begin position="224"/>
        <end position="244"/>
    </location>
</feature>
<feature type="transmembrane region" description="Helical" evidence="1">
    <location>
        <begin position="74"/>
        <end position="98"/>
    </location>
</feature>
<feature type="domain" description="EamA" evidence="2">
    <location>
        <begin position="14"/>
        <end position="145"/>
    </location>
</feature>
<dbReference type="Pfam" id="PF00892">
    <property type="entry name" value="EamA"/>
    <property type="match status" value="2"/>
</dbReference>
<sequence>MPTSRTSTASHHRVGLLFALATAVTWGLTGVWVKLLPGVSLLGVVTGRLFVALLVMLPLWLWQRRQSFYPQHANLRLTWGLSLMMVFYYGLAVVAFQAAPVAEATLLINSSPLFAVAYQLLRGVPTSRNEKVGVTLAMIGVGVIVLPELAKANGGGQSRLIGDACALASAGVMAAYSILYRRGAERGEDPAPTAVATGTFAAGAPLLGMWLAQNPEEVARVSSQGHLLAALLTLGVISTVVPTFSYSAASRRLPVVLTTTTRLMTPVFAAIFALVVLGEVPSVWLVPGGFLVLGGLYLTTRRR</sequence>
<dbReference type="OrthoDB" id="572293at2"/>
<reference evidence="3 4" key="1">
    <citation type="submission" date="2016-10" db="EMBL/GenBank/DDBJ databases">
        <authorList>
            <person name="de Groot N.N."/>
        </authorList>
    </citation>
    <scope>NUCLEOTIDE SEQUENCE [LARGE SCALE GENOMIC DNA]</scope>
    <source>
        <strain evidence="3 4">DSM 25186</strain>
    </source>
</reference>
<keyword evidence="1" id="KW-1133">Transmembrane helix</keyword>
<dbReference type="InterPro" id="IPR000620">
    <property type="entry name" value="EamA_dom"/>
</dbReference>
<keyword evidence="1" id="KW-0812">Transmembrane</keyword>
<dbReference type="RefSeq" id="WP_143017239.1">
    <property type="nucleotide sequence ID" value="NZ_FNFO01000004.1"/>
</dbReference>
<dbReference type="InterPro" id="IPR037185">
    <property type="entry name" value="EmrE-like"/>
</dbReference>
<protein>
    <submittedName>
        <fullName evidence="3">Threonine/homoserine efflux transporter RhtA</fullName>
    </submittedName>
</protein>
<feature type="transmembrane region" description="Helical" evidence="1">
    <location>
        <begin position="160"/>
        <end position="179"/>
    </location>
</feature>
<evidence type="ECO:0000256" key="1">
    <source>
        <dbReference type="SAM" id="Phobius"/>
    </source>
</evidence>
<dbReference type="Proteomes" id="UP000198510">
    <property type="component" value="Unassembled WGS sequence"/>
</dbReference>
<dbReference type="PANTHER" id="PTHR22911">
    <property type="entry name" value="ACYL-MALONYL CONDENSING ENZYME-RELATED"/>
    <property type="match status" value="1"/>
</dbReference>
<accession>A0A1G9GAR4</accession>
<dbReference type="AlphaFoldDB" id="A0A1G9GAR4"/>
<dbReference type="STRING" id="1075417.SAMN05421823_10446"/>
<proteinExistence type="predicted"/>
<feature type="transmembrane region" description="Helical" evidence="1">
    <location>
        <begin position="191"/>
        <end position="212"/>
    </location>
</feature>
<keyword evidence="1" id="KW-0472">Membrane</keyword>
<keyword evidence="4" id="KW-1185">Reference proteome</keyword>
<feature type="transmembrane region" description="Helical" evidence="1">
    <location>
        <begin position="14"/>
        <end position="33"/>
    </location>
</feature>
<feature type="transmembrane region" description="Helical" evidence="1">
    <location>
        <begin position="104"/>
        <end position="121"/>
    </location>
</feature>
<evidence type="ECO:0000313" key="3">
    <source>
        <dbReference type="EMBL" id="SDK97769.1"/>
    </source>
</evidence>
<feature type="transmembrane region" description="Helical" evidence="1">
    <location>
        <begin position="256"/>
        <end position="277"/>
    </location>
</feature>
<evidence type="ECO:0000259" key="2">
    <source>
        <dbReference type="Pfam" id="PF00892"/>
    </source>
</evidence>
<gene>
    <name evidence="3" type="ORF">SAMN05421823_10446</name>
</gene>
<dbReference type="GO" id="GO:0016020">
    <property type="term" value="C:membrane"/>
    <property type="evidence" value="ECO:0007669"/>
    <property type="project" value="InterPro"/>
</dbReference>
<dbReference type="EMBL" id="FNFO01000004">
    <property type="protein sequence ID" value="SDK97769.1"/>
    <property type="molecule type" value="Genomic_DNA"/>
</dbReference>
<name>A0A1G9GAR4_9BACT</name>
<feature type="transmembrane region" description="Helical" evidence="1">
    <location>
        <begin position="133"/>
        <end position="154"/>
    </location>
</feature>
<feature type="transmembrane region" description="Helical" evidence="1">
    <location>
        <begin position="39"/>
        <end position="62"/>
    </location>
</feature>
<organism evidence="3 4">
    <name type="scientific">Catalinimonas alkaloidigena</name>
    <dbReference type="NCBI Taxonomy" id="1075417"/>
    <lineage>
        <taxon>Bacteria</taxon>
        <taxon>Pseudomonadati</taxon>
        <taxon>Bacteroidota</taxon>
        <taxon>Cytophagia</taxon>
        <taxon>Cytophagales</taxon>
        <taxon>Catalimonadaceae</taxon>
        <taxon>Catalinimonas</taxon>
    </lineage>
</organism>
<evidence type="ECO:0000313" key="4">
    <source>
        <dbReference type="Proteomes" id="UP000198510"/>
    </source>
</evidence>
<dbReference type="SUPFAM" id="SSF103481">
    <property type="entry name" value="Multidrug resistance efflux transporter EmrE"/>
    <property type="match status" value="2"/>
</dbReference>
<feature type="transmembrane region" description="Helical" evidence="1">
    <location>
        <begin position="283"/>
        <end position="300"/>
    </location>
</feature>
<feature type="domain" description="EamA" evidence="2">
    <location>
        <begin position="161"/>
        <end position="300"/>
    </location>
</feature>